<evidence type="ECO:0000256" key="5">
    <source>
        <dbReference type="ARBA" id="ARBA00013151"/>
    </source>
</evidence>
<dbReference type="EMBL" id="ADFP01000054">
    <property type="protein sequence ID" value="EFB90969.1"/>
    <property type="molecule type" value="Genomic_DNA"/>
</dbReference>
<protein>
    <recommendedName>
        <fullName evidence="5 11">Transaldolase</fullName>
        <ecNumber evidence="5 11">2.2.1.2</ecNumber>
    </recommendedName>
</protein>
<dbReference type="CDD" id="cd00955">
    <property type="entry name" value="Transaldolase_like"/>
    <property type="match status" value="1"/>
</dbReference>
<evidence type="ECO:0000313" key="13">
    <source>
        <dbReference type="Proteomes" id="UP000006462"/>
    </source>
</evidence>
<comment type="subcellular location">
    <subcellularLocation>
        <location evidence="2 11">Cytoplasm</location>
    </subcellularLocation>
</comment>
<evidence type="ECO:0000256" key="3">
    <source>
        <dbReference type="ARBA" id="ARBA00004857"/>
    </source>
</evidence>
<reference evidence="12 13" key="1">
    <citation type="submission" date="2009-12" db="EMBL/GenBank/DDBJ databases">
        <authorList>
            <person name="Shrivastava S."/>
            <person name="Madupu R."/>
            <person name="Durkin A.S."/>
            <person name="Torralba M."/>
            <person name="Methe B."/>
            <person name="Sutton G.G."/>
            <person name="Strausberg R.L."/>
            <person name="Nelson K.E."/>
        </authorList>
    </citation>
    <scope>NUCLEOTIDE SEQUENCE [LARGE SCALE GENOMIC DNA]</scope>
    <source>
        <strain evidence="12 13">W5455</strain>
    </source>
</reference>
<dbReference type="InterPro" id="IPR018225">
    <property type="entry name" value="Transaldolase_AS"/>
</dbReference>
<evidence type="ECO:0000256" key="6">
    <source>
        <dbReference type="ARBA" id="ARBA00022490"/>
    </source>
</evidence>
<dbReference type="InterPro" id="IPR013785">
    <property type="entry name" value="Aldolase_TIM"/>
</dbReference>
<dbReference type="Pfam" id="PF00923">
    <property type="entry name" value="TAL_FSA"/>
    <property type="match status" value="1"/>
</dbReference>
<dbReference type="InterPro" id="IPR001585">
    <property type="entry name" value="TAL/FSA"/>
</dbReference>
<evidence type="ECO:0000256" key="2">
    <source>
        <dbReference type="ARBA" id="ARBA00004496"/>
    </source>
</evidence>
<comment type="function">
    <text evidence="1 11">Transaldolase is important for the balance of metabolites in the pentose-phosphate pathway.</text>
</comment>
<feature type="active site" description="Schiff-base intermediate with substrate" evidence="11">
    <location>
        <position position="151"/>
    </location>
</feature>
<sequence>MTAPIFQKGAFFMNDILHQTYALGQSVWYDSISRGAIRGGELKKLLEAGVRGVTTNPAIFQKALAGSADYDADVKALIAAGKSDAEIYDALTLSEVREACALFRPLWDESRGGDGFVSLEVNPLIADDRDTTVSEALRLWKALDRPNAMIKIPATPAGAAALEDVIAAGANVNATLIFSLEQYTAVAEAYLRALERRAARGLPLGQASVASVFVSRIDTALDPVLAEKAPELAGRIAVANARAVYARFAELFSSPRWQALAAQGARVQRPLWASTGVKNKVYSPTLYADSLIGRDTVNTLPPAALEAFMKQGTPGATVRTPGFADELAALPALGVDLAAVTEKLLADGLASFAQSFRDMMGIIAAKRAALA</sequence>
<dbReference type="PANTHER" id="PTHR10683">
    <property type="entry name" value="TRANSALDOLASE"/>
    <property type="match status" value="1"/>
</dbReference>
<comment type="catalytic activity">
    <reaction evidence="10 11">
        <text>D-sedoheptulose 7-phosphate + D-glyceraldehyde 3-phosphate = D-erythrose 4-phosphate + beta-D-fructose 6-phosphate</text>
        <dbReference type="Rhea" id="RHEA:17053"/>
        <dbReference type="ChEBI" id="CHEBI:16897"/>
        <dbReference type="ChEBI" id="CHEBI:57483"/>
        <dbReference type="ChEBI" id="CHEBI:57634"/>
        <dbReference type="ChEBI" id="CHEBI:59776"/>
        <dbReference type="EC" id="2.2.1.2"/>
    </reaction>
</comment>
<evidence type="ECO:0000256" key="8">
    <source>
        <dbReference type="ARBA" id="ARBA00023126"/>
    </source>
</evidence>
<dbReference type="HAMAP" id="MF_00493">
    <property type="entry name" value="Transaldolase_2"/>
    <property type="match status" value="1"/>
</dbReference>
<dbReference type="Gene3D" id="3.20.20.70">
    <property type="entry name" value="Aldolase class I"/>
    <property type="match status" value="1"/>
</dbReference>
<dbReference type="GO" id="GO:0004801">
    <property type="term" value="F:transaldolase activity"/>
    <property type="evidence" value="ECO:0007669"/>
    <property type="project" value="UniProtKB-EC"/>
</dbReference>
<evidence type="ECO:0000256" key="7">
    <source>
        <dbReference type="ARBA" id="ARBA00022679"/>
    </source>
</evidence>
<comment type="pathway">
    <text evidence="3 11">Carbohydrate degradation; pentose phosphate pathway; D-glyceraldehyde 3-phosphate and beta-D-fructose 6-phosphate from D-ribose 5-phosphate and D-xylulose 5-phosphate (non-oxidative stage): step 2/3.</text>
</comment>
<gene>
    <name evidence="11 12" type="primary">tal</name>
    <name evidence="12" type="ORF">HMPREF7215_1971</name>
</gene>
<proteinExistence type="inferred from homology"/>
<dbReference type="PANTHER" id="PTHR10683:SF31">
    <property type="entry name" value="TRANSALDOLASE"/>
    <property type="match status" value="1"/>
</dbReference>
<dbReference type="Proteomes" id="UP000006462">
    <property type="component" value="Unassembled WGS sequence"/>
</dbReference>
<dbReference type="NCBIfam" id="TIGR00876">
    <property type="entry name" value="tal_mycobact"/>
    <property type="match status" value="1"/>
</dbReference>
<dbReference type="InterPro" id="IPR004732">
    <property type="entry name" value="Transaldolase_2"/>
</dbReference>
<evidence type="ECO:0000256" key="11">
    <source>
        <dbReference type="HAMAP-Rule" id="MF_00493"/>
    </source>
</evidence>
<organism evidence="12 13">
    <name type="scientific">Pyramidobacter piscolens W5455</name>
    <dbReference type="NCBI Taxonomy" id="352165"/>
    <lineage>
        <taxon>Bacteria</taxon>
        <taxon>Thermotogati</taxon>
        <taxon>Synergistota</taxon>
        <taxon>Synergistia</taxon>
        <taxon>Synergistales</taxon>
        <taxon>Dethiosulfovibrionaceae</taxon>
        <taxon>Pyramidobacter</taxon>
    </lineage>
</organism>
<keyword evidence="6 11" id="KW-0963">Cytoplasm</keyword>
<keyword evidence="9 11" id="KW-0704">Schiff base</keyword>
<dbReference type="EC" id="2.2.1.2" evidence="5 11"/>
<keyword evidence="7 11" id="KW-0808">Transferase</keyword>
<dbReference type="PIRSF" id="PIRSF036915">
    <property type="entry name" value="Trnald_Bac_Plnt"/>
    <property type="match status" value="1"/>
</dbReference>
<evidence type="ECO:0000256" key="10">
    <source>
        <dbReference type="ARBA" id="ARBA00048810"/>
    </source>
</evidence>
<evidence type="ECO:0000256" key="1">
    <source>
        <dbReference type="ARBA" id="ARBA00003518"/>
    </source>
</evidence>
<keyword evidence="8 11" id="KW-0570">Pentose shunt</keyword>
<dbReference type="SUPFAM" id="SSF51569">
    <property type="entry name" value="Aldolase"/>
    <property type="match status" value="1"/>
</dbReference>
<evidence type="ECO:0000256" key="9">
    <source>
        <dbReference type="ARBA" id="ARBA00023270"/>
    </source>
</evidence>
<evidence type="ECO:0000256" key="4">
    <source>
        <dbReference type="ARBA" id="ARBA00008426"/>
    </source>
</evidence>
<name>A0ABM9ZVM8_9BACT</name>
<comment type="caution">
    <text evidence="12">The sequence shown here is derived from an EMBL/GenBank/DDBJ whole genome shotgun (WGS) entry which is preliminary data.</text>
</comment>
<dbReference type="PROSITE" id="PS01054">
    <property type="entry name" value="TRANSALDOLASE_1"/>
    <property type="match status" value="1"/>
</dbReference>
<dbReference type="NCBIfam" id="NF002881">
    <property type="entry name" value="PRK03343.1"/>
    <property type="match status" value="1"/>
</dbReference>
<keyword evidence="13" id="KW-1185">Reference proteome</keyword>
<evidence type="ECO:0000313" key="12">
    <source>
        <dbReference type="EMBL" id="EFB90969.1"/>
    </source>
</evidence>
<accession>A0ABM9ZVM8</accession>
<comment type="similarity">
    <text evidence="4 11">Belongs to the transaldolase family. Type 2 subfamily.</text>
</comment>